<organism evidence="1 2">
    <name type="scientific">Vespula squamosa</name>
    <name type="common">Southern yellow jacket</name>
    <name type="synonym">Wasp</name>
    <dbReference type="NCBI Taxonomy" id="30214"/>
    <lineage>
        <taxon>Eukaryota</taxon>
        <taxon>Metazoa</taxon>
        <taxon>Ecdysozoa</taxon>
        <taxon>Arthropoda</taxon>
        <taxon>Hexapoda</taxon>
        <taxon>Insecta</taxon>
        <taxon>Pterygota</taxon>
        <taxon>Neoptera</taxon>
        <taxon>Endopterygota</taxon>
        <taxon>Hymenoptera</taxon>
        <taxon>Apocrita</taxon>
        <taxon>Aculeata</taxon>
        <taxon>Vespoidea</taxon>
        <taxon>Vespidae</taxon>
        <taxon>Vespinae</taxon>
        <taxon>Vespula</taxon>
    </lineage>
</organism>
<proteinExistence type="predicted"/>
<evidence type="ECO:0000313" key="1">
    <source>
        <dbReference type="EMBL" id="KAL2719441.1"/>
    </source>
</evidence>
<gene>
    <name evidence="1" type="ORF">V1478_010903</name>
</gene>
<name>A0ABD2AFP0_VESSQ</name>
<sequence length="74" mass="9100">MQELVAQILELQFQKTRQVKKRMLKRGIRIGEYENGKKKKRGEQLQHMYHRKLKLPWRNVSLAIIDEIYFEMKK</sequence>
<accession>A0ABD2AFP0</accession>
<dbReference type="AlphaFoldDB" id="A0ABD2AFP0"/>
<reference evidence="1 2" key="1">
    <citation type="journal article" date="2024" name="Ann. Entomol. Soc. Am.">
        <title>Genomic analyses of the southern and eastern yellowjacket wasps (Hymenoptera: Vespidae) reveal evolutionary signatures of social life.</title>
        <authorList>
            <person name="Catto M.A."/>
            <person name="Caine P.B."/>
            <person name="Orr S.E."/>
            <person name="Hunt B.G."/>
            <person name="Goodisman M.A.D."/>
        </authorList>
    </citation>
    <scope>NUCLEOTIDE SEQUENCE [LARGE SCALE GENOMIC DNA]</scope>
    <source>
        <strain evidence="1">233</strain>
        <tissue evidence="1">Head and thorax</tissue>
    </source>
</reference>
<comment type="caution">
    <text evidence="1">The sequence shown here is derived from an EMBL/GenBank/DDBJ whole genome shotgun (WGS) entry which is preliminary data.</text>
</comment>
<keyword evidence="2" id="KW-1185">Reference proteome</keyword>
<dbReference type="EMBL" id="JAUDFV010000149">
    <property type="protein sequence ID" value="KAL2719441.1"/>
    <property type="molecule type" value="Genomic_DNA"/>
</dbReference>
<protein>
    <submittedName>
        <fullName evidence="1">Uncharacterized protein</fullName>
    </submittedName>
</protein>
<dbReference type="Proteomes" id="UP001607302">
    <property type="component" value="Unassembled WGS sequence"/>
</dbReference>
<evidence type="ECO:0000313" key="2">
    <source>
        <dbReference type="Proteomes" id="UP001607302"/>
    </source>
</evidence>